<dbReference type="InterPro" id="IPR001732">
    <property type="entry name" value="UDP-Glc/GDP-Man_DH_N"/>
</dbReference>
<dbReference type="InterPro" id="IPR028359">
    <property type="entry name" value="UDP_ManNAc/GlcNAc_DH"/>
</dbReference>
<dbReference type="InterPro" id="IPR036291">
    <property type="entry name" value="NAD(P)-bd_dom_sf"/>
</dbReference>
<dbReference type="Pfam" id="PF03720">
    <property type="entry name" value="UDPG_MGDP_dh_C"/>
    <property type="match status" value="1"/>
</dbReference>
<reference evidence="5 6" key="1">
    <citation type="submission" date="2019-07" db="EMBL/GenBank/DDBJ databases">
        <title>Cryptosporangium phraense sp. nov., isolated from plant litter.</title>
        <authorList>
            <person name="Suriyachadkun C."/>
        </authorList>
    </citation>
    <scope>NUCLEOTIDE SEQUENCE [LARGE SCALE GENOMIC DNA]</scope>
    <source>
        <strain evidence="5 6">A-T 5661</strain>
    </source>
</reference>
<dbReference type="PANTHER" id="PTHR43491">
    <property type="entry name" value="UDP-N-ACETYL-D-MANNOSAMINE DEHYDROGENASE"/>
    <property type="match status" value="1"/>
</dbReference>
<evidence type="ECO:0000259" key="4">
    <source>
        <dbReference type="SMART" id="SM00984"/>
    </source>
</evidence>
<dbReference type="InterPro" id="IPR008927">
    <property type="entry name" value="6-PGluconate_DH-like_C_sf"/>
</dbReference>
<dbReference type="PANTHER" id="PTHR43491:SF1">
    <property type="entry name" value="UDP-N-ACETYL-D-MANNOSAMINE DEHYDROGENASE"/>
    <property type="match status" value="1"/>
</dbReference>
<dbReference type="GO" id="GO:0000271">
    <property type="term" value="P:polysaccharide biosynthetic process"/>
    <property type="evidence" value="ECO:0007669"/>
    <property type="project" value="InterPro"/>
</dbReference>
<organism evidence="5 6">
    <name type="scientific">Cryptosporangium phraense</name>
    <dbReference type="NCBI Taxonomy" id="2593070"/>
    <lineage>
        <taxon>Bacteria</taxon>
        <taxon>Bacillati</taxon>
        <taxon>Actinomycetota</taxon>
        <taxon>Actinomycetes</taxon>
        <taxon>Cryptosporangiales</taxon>
        <taxon>Cryptosporangiaceae</taxon>
        <taxon>Cryptosporangium</taxon>
    </lineage>
</organism>
<dbReference type="PIRSF" id="PIRSF000124">
    <property type="entry name" value="UDPglc_GDPman_dh"/>
    <property type="match status" value="1"/>
</dbReference>
<dbReference type="GO" id="GO:0016616">
    <property type="term" value="F:oxidoreductase activity, acting on the CH-OH group of donors, NAD or NADP as acceptor"/>
    <property type="evidence" value="ECO:0007669"/>
    <property type="project" value="InterPro"/>
</dbReference>
<comment type="caution">
    <text evidence="5">The sequence shown here is derived from an EMBL/GenBank/DDBJ whole genome shotgun (WGS) entry which is preliminary data.</text>
</comment>
<comment type="similarity">
    <text evidence="3">Belongs to the UDP-glucose/GDP-mannose dehydrogenase family.</text>
</comment>
<dbReference type="RefSeq" id="WP_142704499.1">
    <property type="nucleotide sequence ID" value="NZ_VIRS01000006.1"/>
</dbReference>
<accession>A0A545AUN3</accession>
<keyword evidence="2" id="KW-0520">NAD</keyword>
<dbReference type="SUPFAM" id="SSF48179">
    <property type="entry name" value="6-phosphogluconate dehydrogenase C-terminal domain-like"/>
    <property type="match status" value="1"/>
</dbReference>
<sequence>MFQAQAIDEPKQSTGRSTVAVVGLGYVGLPTALSLLDAGLSVIGIDVSPERLTAINSGNVDLLPTDLARLRRHLASEQFDRAADYGRIADADTVIVCVPTPVTPQLVPDLTALGAACRTVVEHARRGQTIILTSTTYVGCTRDLLETPLRDRGFEPGFDVHIAFSPERIDPGVADHDPASTPRVLGGITPDSTRAAAMILRRTCPSLHEVSSPEAAEMAKLLENTFRAVNIAFANEMADVAGSLGLSIQEVVEAAATKPYGFMKFMPGPGVGGHCIPCDPHYLLWQLRGRRVAAPLTDAAMTGIALRPRRVVARLAELLADGGHSLRGARVHVVGVAYKPGVADVRESPALEIIAECRAAGAEVSFTDAFVAELHLVDGNLKSTPVDRVEADVVLVHTAHPGEDLTWLAGHPLVLDATYRLDSVPQRVVV</sequence>
<dbReference type="Proteomes" id="UP000317982">
    <property type="component" value="Unassembled WGS sequence"/>
</dbReference>
<dbReference type="EMBL" id="VIRS01000006">
    <property type="protein sequence ID" value="TQS45050.1"/>
    <property type="molecule type" value="Genomic_DNA"/>
</dbReference>
<evidence type="ECO:0000313" key="5">
    <source>
        <dbReference type="EMBL" id="TQS45050.1"/>
    </source>
</evidence>
<proteinExistence type="inferred from homology"/>
<dbReference type="InterPro" id="IPR014027">
    <property type="entry name" value="UDP-Glc/GDP-Man_DH_C"/>
</dbReference>
<name>A0A545AUN3_9ACTN</name>
<dbReference type="GO" id="GO:0051287">
    <property type="term" value="F:NAD binding"/>
    <property type="evidence" value="ECO:0007669"/>
    <property type="project" value="InterPro"/>
</dbReference>
<dbReference type="GO" id="GO:0016628">
    <property type="term" value="F:oxidoreductase activity, acting on the CH-CH group of donors, NAD or NADP as acceptor"/>
    <property type="evidence" value="ECO:0007669"/>
    <property type="project" value="InterPro"/>
</dbReference>
<evidence type="ECO:0000256" key="2">
    <source>
        <dbReference type="ARBA" id="ARBA00023027"/>
    </source>
</evidence>
<dbReference type="SUPFAM" id="SSF52413">
    <property type="entry name" value="UDP-glucose/GDP-mannose dehydrogenase C-terminal domain"/>
    <property type="match status" value="1"/>
</dbReference>
<protein>
    <submittedName>
        <fullName evidence="5">Nucleotide sugar dehydrogenase</fullName>
    </submittedName>
</protein>
<evidence type="ECO:0000256" key="3">
    <source>
        <dbReference type="PIRNR" id="PIRNR000124"/>
    </source>
</evidence>
<dbReference type="Pfam" id="PF03721">
    <property type="entry name" value="UDPG_MGDP_dh_N"/>
    <property type="match status" value="1"/>
</dbReference>
<feature type="domain" description="UDP-glucose/GDP-mannose dehydrogenase C-terminal" evidence="4">
    <location>
        <begin position="332"/>
        <end position="423"/>
    </location>
</feature>
<gene>
    <name evidence="5" type="ORF">FL583_11160</name>
</gene>
<dbReference type="InterPro" id="IPR036220">
    <property type="entry name" value="UDP-Glc/GDP-Man_DH_C_sf"/>
</dbReference>
<dbReference type="SUPFAM" id="SSF51735">
    <property type="entry name" value="NAD(P)-binding Rossmann-fold domains"/>
    <property type="match status" value="1"/>
</dbReference>
<evidence type="ECO:0000256" key="1">
    <source>
        <dbReference type="ARBA" id="ARBA00023002"/>
    </source>
</evidence>
<dbReference type="SMART" id="SM00984">
    <property type="entry name" value="UDPG_MGDP_dh_C"/>
    <property type="match status" value="1"/>
</dbReference>
<keyword evidence="1" id="KW-0560">Oxidoreductase</keyword>
<dbReference type="NCBIfam" id="TIGR03026">
    <property type="entry name" value="NDP-sugDHase"/>
    <property type="match status" value="1"/>
</dbReference>
<evidence type="ECO:0000313" key="6">
    <source>
        <dbReference type="Proteomes" id="UP000317982"/>
    </source>
</evidence>
<dbReference type="Gene3D" id="3.40.50.720">
    <property type="entry name" value="NAD(P)-binding Rossmann-like Domain"/>
    <property type="match status" value="2"/>
</dbReference>
<dbReference type="PIRSF" id="PIRSF500136">
    <property type="entry name" value="UDP_ManNAc_DH"/>
    <property type="match status" value="1"/>
</dbReference>
<dbReference type="AlphaFoldDB" id="A0A545AUN3"/>
<dbReference type="InterPro" id="IPR014026">
    <property type="entry name" value="UDP-Glc/GDP-Man_DH_dimer"/>
</dbReference>
<dbReference type="InParanoid" id="A0A545AUN3"/>
<dbReference type="InterPro" id="IPR017476">
    <property type="entry name" value="UDP-Glc/GDP-Man"/>
</dbReference>
<dbReference type="OrthoDB" id="5193947at2"/>
<dbReference type="Pfam" id="PF00984">
    <property type="entry name" value="UDPG_MGDP_dh"/>
    <property type="match status" value="1"/>
</dbReference>
<keyword evidence="6" id="KW-1185">Reference proteome</keyword>